<dbReference type="InterPro" id="IPR000838">
    <property type="entry name" value="RNA_pol_sigma70_ECF_CS"/>
</dbReference>
<dbReference type="SUPFAM" id="SSF88946">
    <property type="entry name" value="Sigma2 domain of RNA polymerase sigma factors"/>
    <property type="match status" value="1"/>
</dbReference>
<dbReference type="Pfam" id="PF04542">
    <property type="entry name" value="Sigma70_r2"/>
    <property type="match status" value="1"/>
</dbReference>
<dbReference type="InterPro" id="IPR039425">
    <property type="entry name" value="RNA_pol_sigma-70-like"/>
</dbReference>
<dbReference type="CDD" id="cd06171">
    <property type="entry name" value="Sigma70_r4"/>
    <property type="match status" value="1"/>
</dbReference>
<feature type="domain" description="RNA polymerase sigma-70 region 2" evidence="8">
    <location>
        <begin position="54"/>
        <end position="119"/>
    </location>
</feature>
<dbReference type="GO" id="GO:0016987">
    <property type="term" value="F:sigma factor activity"/>
    <property type="evidence" value="ECO:0007669"/>
    <property type="project" value="UniProtKB-KW"/>
</dbReference>
<evidence type="ECO:0000259" key="8">
    <source>
        <dbReference type="Pfam" id="PF04542"/>
    </source>
</evidence>
<gene>
    <name evidence="10" type="ORF">CH341_12660</name>
</gene>
<dbReference type="Pfam" id="PF08281">
    <property type="entry name" value="Sigma70_r4_2"/>
    <property type="match status" value="1"/>
</dbReference>
<name>A0A327L2P3_9BRAD</name>
<accession>A0A327L2P3</accession>
<dbReference type="GO" id="GO:0003677">
    <property type="term" value="F:DNA binding"/>
    <property type="evidence" value="ECO:0007669"/>
    <property type="project" value="UniProtKB-KW"/>
</dbReference>
<evidence type="ECO:0000256" key="7">
    <source>
        <dbReference type="SAM" id="Coils"/>
    </source>
</evidence>
<dbReference type="GO" id="GO:0006352">
    <property type="term" value="P:DNA-templated transcription initiation"/>
    <property type="evidence" value="ECO:0007669"/>
    <property type="project" value="InterPro"/>
</dbReference>
<dbReference type="RefSeq" id="WP_111419399.1">
    <property type="nucleotide sequence ID" value="NZ_NPEX01000072.1"/>
</dbReference>
<evidence type="ECO:0000259" key="9">
    <source>
        <dbReference type="Pfam" id="PF08281"/>
    </source>
</evidence>
<dbReference type="NCBIfam" id="NF004113">
    <property type="entry name" value="PRK05602.1"/>
    <property type="match status" value="1"/>
</dbReference>
<protein>
    <recommendedName>
        <fullName evidence="6">RNA polymerase sigma factor</fullName>
    </recommendedName>
</protein>
<dbReference type="Proteomes" id="UP000249130">
    <property type="component" value="Unassembled WGS sequence"/>
</dbReference>
<dbReference type="SUPFAM" id="SSF88659">
    <property type="entry name" value="Sigma3 and sigma4 domains of RNA polymerase sigma factors"/>
    <property type="match status" value="1"/>
</dbReference>
<reference evidence="10 11" key="1">
    <citation type="submission" date="2017-07" db="EMBL/GenBank/DDBJ databases">
        <title>Draft Genome Sequences of Select Purple Nonsulfur Bacteria.</title>
        <authorList>
            <person name="Lasarre B."/>
            <person name="Mckinlay J.B."/>
        </authorList>
    </citation>
    <scope>NUCLEOTIDE SEQUENCE [LARGE SCALE GENOMIC DNA]</scope>
    <source>
        <strain evidence="10 11">DSM 5909</strain>
    </source>
</reference>
<dbReference type="PANTHER" id="PTHR43133:SF8">
    <property type="entry name" value="RNA POLYMERASE SIGMA FACTOR HI_1459-RELATED"/>
    <property type="match status" value="1"/>
</dbReference>
<dbReference type="AlphaFoldDB" id="A0A327L2P3"/>
<keyword evidence="2 6" id="KW-0805">Transcription regulation</keyword>
<dbReference type="Gene3D" id="1.10.10.10">
    <property type="entry name" value="Winged helix-like DNA-binding domain superfamily/Winged helix DNA-binding domain"/>
    <property type="match status" value="1"/>
</dbReference>
<sequence>MTYACVSWDVPAVQALPEPDKAEARPVPAATQEPDDDELLRRIGESDEGAFRMLVERHVDRAFALALRILDNRADADDVVQDSLLKVWTHRARWECGRAKFSTWLYRVVTNRCIDLRRRPRNEDVDAVGEVADGQPDAVTAMHRSEVSELLDAAMNRLPDQQRIAIILSYHESMSNAEIADVMDTTVSAVESLLKRARQQLRKLLRRSENDIRQALTED</sequence>
<dbReference type="InterPro" id="IPR013324">
    <property type="entry name" value="RNA_pol_sigma_r3/r4-like"/>
</dbReference>
<dbReference type="PANTHER" id="PTHR43133">
    <property type="entry name" value="RNA POLYMERASE ECF-TYPE SIGMA FACTO"/>
    <property type="match status" value="1"/>
</dbReference>
<keyword evidence="3 6" id="KW-0731">Sigma factor</keyword>
<dbReference type="NCBIfam" id="TIGR02937">
    <property type="entry name" value="sigma70-ECF"/>
    <property type="match status" value="1"/>
</dbReference>
<proteinExistence type="inferred from homology"/>
<feature type="domain" description="RNA polymerase sigma factor 70 region 4 type 2" evidence="9">
    <location>
        <begin position="149"/>
        <end position="201"/>
    </location>
</feature>
<evidence type="ECO:0000256" key="2">
    <source>
        <dbReference type="ARBA" id="ARBA00023015"/>
    </source>
</evidence>
<dbReference type="Gene3D" id="1.10.1740.10">
    <property type="match status" value="1"/>
</dbReference>
<evidence type="ECO:0000313" key="11">
    <source>
        <dbReference type="Proteomes" id="UP000249130"/>
    </source>
</evidence>
<keyword evidence="5 6" id="KW-0804">Transcription</keyword>
<dbReference type="PROSITE" id="PS01063">
    <property type="entry name" value="SIGMA70_ECF"/>
    <property type="match status" value="1"/>
</dbReference>
<dbReference type="EMBL" id="NPEX01000072">
    <property type="protein sequence ID" value="RAI43752.1"/>
    <property type="molecule type" value="Genomic_DNA"/>
</dbReference>
<evidence type="ECO:0000256" key="6">
    <source>
        <dbReference type="RuleBase" id="RU000716"/>
    </source>
</evidence>
<keyword evidence="11" id="KW-1185">Reference proteome</keyword>
<organism evidence="10 11">
    <name type="scientific">Rhodoplanes roseus</name>
    <dbReference type="NCBI Taxonomy" id="29409"/>
    <lineage>
        <taxon>Bacteria</taxon>
        <taxon>Pseudomonadati</taxon>
        <taxon>Pseudomonadota</taxon>
        <taxon>Alphaproteobacteria</taxon>
        <taxon>Hyphomicrobiales</taxon>
        <taxon>Nitrobacteraceae</taxon>
        <taxon>Rhodoplanes</taxon>
    </lineage>
</organism>
<comment type="caution">
    <text evidence="10">The sequence shown here is derived from an EMBL/GenBank/DDBJ whole genome shotgun (WGS) entry which is preliminary data.</text>
</comment>
<dbReference type="InterPro" id="IPR014284">
    <property type="entry name" value="RNA_pol_sigma-70_dom"/>
</dbReference>
<evidence type="ECO:0000313" key="10">
    <source>
        <dbReference type="EMBL" id="RAI43752.1"/>
    </source>
</evidence>
<keyword evidence="7" id="KW-0175">Coiled coil</keyword>
<evidence type="ECO:0000256" key="5">
    <source>
        <dbReference type="ARBA" id="ARBA00023163"/>
    </source>
</evidence>
<dbReference type="InterPro" id="IPR036388">
    <property type="entry name" value="WH-like_DNA-bd_sf"/>
</dbReference>
<dbReference type="InterPro" id="IPR007627">
    <property type="entry name" value="RNA_pol_sigma70_r2"/>
</dbReference>
<comment type="similarity">
    <text evidence="1 6">Belongs to the sigma-70 factor family. ECF subfamily.</text>
</comment>
<feature type="coiled-coil region" evidence="7">
    <location>
        <begin position="187"/>
        <end position="218"/>
    </location>
</feature>
<evidence type="ECO:0000256" key="3">
    <source>
        <dbReference type="ARBA" id="ARBA00023082"/>
    </source>
</evidence>
<evidence type="ECO:0000256" key="1">
    <source>
        <dbReference type="ARBA" id="ARBA00010641"/>
    </source>
</evidence>
<dbReference type="InterPro" id="IPR013249">
    <property type="entry name" value="RNA_pol_sigma70_r4_t2"/>
</dbReference>
<dbReference type="InterPro" id="IPR013325">
    <property type="entry name" value="RNA_pol_sigma_r2"/>
</dbReference>
<keyword evidence="4 6" id="KW-0238">DNA-binding</keyword>
<dbReference type="OrthoDB" id="9780326at2"/>
<dbReference type="NCBIfam" id="NF009190">
    <property type="entry name" value="PRK12538.1"/>
    <property type="match status" value="1"/>
</dbReference>
<evidence type="ECO:0000256" key="4">
    <source>
        <dbReference type="ARBA" id="ARBA00023125"/>
    </source>
</evidence>